<dbReference type="InParanoid" id="K3X531"/>
<dbReference type="PANTHER" id="PTHR10519">
    <property type="entry name" value="GABA-B RECEPTOR"/>
    <property type="match status" value="1"/>
</dbReference>
<evidence type="ECO:0000256" key="9">
    <source>
        <dbReference type="SAM" id="Phobius"/>
    </source>
</evidence>
<dbReference type="GO" id="GO:0038039">
    <property type="term" value="C:G protein-coupled receptor heterodimeric complex"/>
    <property type="evidence" value="ECO:0007669"/>
    <property type="project" value="TreeGrafter"/>
</dbReference>
<keyword evidence="7" id="KW-0325">Glycoprotein</keyword>
<keyword evidence="3 9" id="KW-1133">Transmembrane helix</keyword>
<dbReference type="InterPro" id="IPR002455">
    <property type="entry name" value="GPCR3_GABA-B"/>
</dbReference>
<evidence type="ECO:0000256" key="2">
    <source>
        <dbReference type="ARBA" id="ARBA00022692"/>
    </source>
</evidence>
<dbReference type="EnsemblProtists" id="PYU1_T012330">
    <property type="protein sequence ID" value="PYU1_T012330"/>
    <property type="gene ID" value="PYU1_G012304"/>
</dbReference>
<keyword evidence="8" id="KW-0807">Transducer</keyword>
<feature type="domain" description="G-protein coupled receptors family 3 profile" evidence="10">
    <location>
        <begin position="1"/>
        <end position="132"/>
    </location>
</feature>
<keyword evidence="4" id="KW-0297">G-protein coupled receptor</keyword>
<reference evidence="11" key="3">
    <citation type="submission" date="2015-02" db="UniProtKB">
        <authorList>
            <consortium name="EnsemblProtists"/>
        </authorList>
    </citation>
    <scope>IDENTIFICATION</scope>
    <source>
        <strain evidence="11">DAOM BR144</strain>
    </source>
</reference>
<evidence type="ECO:0000259" key="10">
    <source>
        <dbReference type="PROSITE" id="PS50259"/>
    </source>
</evidence>
<dbReference type="PANTHER" id="PTHR10519:SF20">
    <property type="entry name" value="G-PROTEIN COUPLED RECEPTOR 156-RELATED"/>
    <property type="match status" value="1"/>
</dbReference>
<dbReference type="PROSITE" id="PS50259">
    <property type="entry name" value="G_PROTEIN_RECEP_F3_4"/>
    <property type="match status" value="1"/>
</dbReference>
<evidence type="ECO:0000256" key="4">
    <source>
        <dbReference type="ARBA" id="ARBA00023040"/>
    </source>
</evidence>
<dbReference type="InterPro" id="IPR017978">
    <property type="entry name" value="GPCR_3_C"/>
</dbReference>
<evidence type="ECO:0000256" key="8">
    <source>
        <dbReference type="ARBA" id="ARBA00023224"/>
    </source>
</evidence>
<dbReference type="EMBL" id="GL376608">
    <property type="status" value="NOT_ANNOTATED_CDS"/>
    <property type="molecule type" value="Genomic_DNA"/>
</dbReference>
<evidence type="ECO:0000256" key="5">
    <source>
        <dbReference type="ARBA" id="ARBA00023136"/>
    </source>
</evidence>
<dbReference type="GO" id="GO:0004965">
    <property type="term" value="F:G protein-coupled GABA receptor activity"/>
    <property type="evidence" value="ECO:0007669"/>
    <property type="project" value="InterPro"/>
</dbReference>
<keyword evidence="12" id="KW-1185">Reference proteome</keyword>
<keyword evidence="6" id="KW-0675">Receptor</keyword>
<dbReference type="STRING" id="431595.K3X531"/>
<evidence type="ECO:0000256" key="3">
    <source>
        <dbReference type="ARBA" id="ARBA00022989"/>
    </source>
</evidence>
<organism evidence="11 12">
    <name type="scientific">Globisporangium ultimum (strain ATCC 200006 / CBS 805.95 / DAOM BR144)</name>
    <name type="common">Pythium ultimum</name>
    <dbReference type="NCBI Taxonomy" id="431595"/>
    <lineage>
        <taxon>Eukaryota</taxon>
        <taxon>Sar</taxon>
        <taxon>Stramenopiles</taxon>
        <taxon>Oomycota</taxon>
        <taxon>Peronosporomycetes</taxon>
        <taxon>Pythiales</taxon>
        <taxon>Pythiaceae</taxon>
        <taxon>Globisporangium</taxon>
    </lineage>
</organism>
<dbReference type="Pfam" id="PF00003">
    <property type="entry name" value="7tm_3"/>
    <property type="match status" value="1"/>
</dbReference>
<accession>K3X531</accession>
<proteinExistence type="predicted"/>
<evidence type="ECO:0000256" key="6">
    <source>
        <dbReference type="ARBA" id="ARBA00023170"/>
    </source>
</evidence>
<evidence type="ECO:0000313" key="11">
    <source>
        <dbReference type="EnsemblProtists" id="PYU1_T012330"/>
    </source>
</evidence>
<feature type="transmembrane region" description="Helical" evidence="9">
    <location>
        <begin position="37"/>
        <end position="57"/>
    </location>
</feature>
<dbReference type="Proteomes" id="UP000019132">
    <property type="component" value="Unassembled WGS sequence"/>
</dbReference>
<evidence type="ECO:0000256" key="1">
    <source>
        <dbReference type="ARBA" id="ARBA00004141"/>
    </source>
</evidence>
<feature type="transmembrane region" description="Helical" evidence="9">
    <location>
        <begin position="6"/>
        <end position="25"/>
    </location>
</feature>
<sequence>MVCAIASDILILVLVLAMVFGFVYRKAPIIERSQFELLKLMIFGSILMHLSAIAYTGEPSDVLCAVRPLLVSSGFTTKFGAPFLKSLRVYRVFMKGSKKRVTISILMMVKVLSVFYVNFLRSTLLLHQIAYL</sequence>
<protein>
    <recommendedName>
        <fullName evidence="10">G-protein coupled receptors family 3 profile domain-containing protein</fullName>
    </recommendedName>
</protein>
<reference evidence="12" key="2">
    <citation type="submission" date="2010-04" db="EMBL/GenBank/DDBJ databases">
        <authorList>
            <person name="Buell R."/>
            <person name="Hamilton J."/>
            <person name="Hostetler J."/>
        </authorList>
    </citation>
    <scope>NUCLEOTIDE SEQUENCE [LARGE SCALE GENOMIC DNA]</scope>
    <source>
        <strain evidence="12">DAOM:BR144</strain>
    </source>
</reference>
<dbReference type="AlphaFoldDB" id="K3X531"/>
<name>K3X531_GLOUD</name>
<evidence type="ECO:0000313" key="12">
    <source>
        <dbReference type="Proteomes" id="UP000019132"/>
    </source>
</evidence>
<dbReference type="HOGENOM" id="CLU_1921328_0_0_1"/>
<dbReference type="VEuPathDB" id="FungiDB:PYU1_G012304"/>
<keyword evidence="5 9" id="KW-0472">Membrane</keyword>
<evidence type="ECO:0000256" key="7">
    <source>
        <dbReference type="ARBA" id="ARBA00023180"/>
    </source>
</evidence>
<reference evidence="12" key="1">
    <citation type="journal article" date="2010" name="Genome Biol.">
        <title>Genome sequence of the necrotrophic plant pathogen Pythium ultimum reveals original pathogenicity mechanisms and effector repertoire.</title>
        <authorList>
            <person name="Levesque C.A."/>
            <person name="Brouwer H."/>
            <person name="Cano L."/>
            <person name="Hamilton J.P."/>
            <person name="Holt C."/>
            <person name="Huitema E."/>
            <person name="Raffaele S."/>
            <person name="Robideau G.P."/>
            <person name="Thines M."/>
            <person name="Win J."/>
            <person name="Zerillo M.M."/>
            <person name="Beakes G.W."/>
            <person name="Boore J.L."/>
            <person name="Busam D."/>
            <person name="Dumas B."/>
            <person name="Ferriera S."/>
            <person name="Fuerstenberg S.I."/>
            <person name="Gachon C.M."/>
            <person name="Gaulin E."/>
            <person name="Govers F."/>
            <person name="Grenville-Briggs L."/>
            <person name="Horner N."/>
            <person name="Hostetler J."/>
            <person name="Jiang R.H."/>
            <person name="Johnson J."/>
            <person name="Krajaejun T."/>
            <person name="Lin H."/>
            <person name="Meijer H.J."/>
            <person name="Moore B."/>
            <person name="Morris P."/>
            <person name="Phuntmart V."/>
            <person name="Puiu D."/>
            <person name="Shetty J."/>
            <person name="Stajich J.E."/>
            <person name="Tripathy S."/>
            <person name="Wawra S."/>
            <person name="van West P."/>
            <person name="Whitty B.R."/>
            <person name="Coutinho P.M."/>
            <person name="Henrissat B."/>
            <person name="Martin F."/>
            <person name="Thomas P.D."/>
            <person name="Tyler B.M."/>
            <person name="De Vries R.P."/>
            <person name="Kamoun S."/>
            <person name="Yandell M."/>
            <person name="Tisserat N."/>
            <person name="Buell C.R."/>
        </authorList>
    </citation>
    <scope>NUCLEOTIDE SEQUENCE</scope>
    <source>
        <strain evidence="12">DAOM:BR144</strain>
    </source>
</reference>
<keyword evidence="2 9" id="KW-0812">Transmembrane</keyword>
<dbReference type="eggNOG" id="KOG1055">
    <property type="taxonomic scope" value="Eukaryota"/>
</dbReference>
<feature type="transmembrane region" description="Helical" evidence="9">
    <location>
        <begin position="101"/>
        <end position="119"/>
    </location>
</feature>
<comment type="subcellular location">
    <subcellularLocation>
        <location evidence="1">Membrane</location>
        <topology evidence="1">Multi-pass membrane protein</topology>
    </subcellularLocation>
</comment>